<dbReference type="PROSITE" id="PS51635">
    <property type="entry name" value="PNPLA"/>
    <property type="match status" value="1"/>
</dbReference>
<dbReference type="Proteomes" id="UP000190285">
    <property type="component" value="Unassembled WGS sequence"/>
</dbReference>
<feature type="short sequence motif" description="GXSXG" evidence="2">
    <location>
        <begin position="41"/>
        <end position="45"/>
    </location>
</feature>
<evidence type="ECO:0000259" key="3">
    <source>
        <dbReference type="PROSITE" id="PS51635"/>
    </source>
</evidence>
<reference evidence="4 5" key="1">
    <citation type="submission" date="2017-02" db="EMBL/GenBank/DDBJ databases">
        <authorList>
            <person name="Peterson S.W."/>
        </authorList>
    </citation>
    <scope>NUCLEOTIDE SEQUENCE [LARGE SCALE GENOMIC DNA]</scope>
    <source>
        <strain evidence="4 5">M1</strain>
    </source>
</reference>
<dbReference type="GO" id="GO:0016042">
    <property type="term" value="P:lipid catabolic process"/>
    <property type="evidence" value="ECO:0007669"/>
    <property type="project" value="UniProtKB-UniRule"/>
</dbReference>
<keyword evidence="2" id="KW-0378">Hydrolase</keyword>
<dbReference type="PANTHER" id="PTHR46394">
    <property type="entry name" value="ANNEXIN"/>
    <property type="match status" value="1"/>
</dbReference>
<sequence length="341" mass="39500">MDYNYKNLVFEGGGVLGIAYLGVLDYLYNKGILQNITKVAGTSAGAITTCLTSFSLPFNEMKKIADTLDYKKIPQNGEHSDLKIIPHAIKKEIEKIFGDIDCIYRLIKNYGWFSSEYFYKWIKKQIADQFDSSKKLPPYTFKDFKTPYIHVNQRPFLDLYIIGTDISTNSSMLFSYETTPDMEVAEAVRISMSIPLFFESIEINKDMSYKNSISHVFSDGGIMRNYPINLFDSNYFMDNIINGINIQTLGAKFISQPKYNEINNLLEYIENLFKSFMKVQEDIYNQSPKDKMRSIEIDTKNVSSTNFDITTGDKTYNFLYNQGYKAAKKYFQNRISLNNFY</sequence>
<feature type="domain" description="PNPLA" evidence="3">
    <location>
        <begin position="8"/>
        <end position="232"/>
    </location>
</feature>
<protein>
    <submittedName>
        <fullName evidence="4">NTE family protein</fullName>
    </submittedName>
</protein>
<evidence type="ECO:0000256" key="2">
    <source>
        <dbReference type="PROSITE-ProRule" id="PRU01161"/>
    </source>
</evidence>
<accession>A0A1T5J2Q3</accession>
<keyword evidence="1 2" id="KW-0443">Lipid metabolism</keyword>
<keyword evidence="2" id="KW-0442">Lipid degradation</keyword>
<dbReference type="GO" id="GO:0016787">
    <property type="term" value="F:hydrolase activity"/>
    <property type="evidence" value="ECO:0007669"/>
    <property type="project" value="UniProtKB-UniRule"/>
</dbReference>
<dbReference type="Gene3D" id="3.40.1090.10">
    <property type="entry name" value="Cytosolic phospholipase A2 catalytic domain"/>
    <property type="match status" value="2"/>
</dbReference>
<evidence type="ECO:0000256" key="1">
    <source>
        <dbReference type="ARBA" id="ARBA00023098"/>
    </source>
</evidence>
<feature type="active site" description="Proton acceptor" evidence="2">
    <location>
        <position position="219"/>
    </location>
</feature>
<gene>
    <name evidence="4" type="ORF">SAMN02194393_00856</name>
</gene>
<feature type="short sequence motif" description="GXGXXG" evidence="2">
    <location>
        <begin position="12"/>
        <end position="17"/>
    </location>
</feature>
<dbReference type="STRING" id="36842.SAMN02194393_00856"/>
<evidence type="ECO:0000313" key="4">
    <source>
        <dbReference type="EMBL" id="SKC45523.1"/>
    </source>
</evidence>
<dbReference type="InterPro" id="IPR002641">
    <property type="entry name" value="PNPLA_dom"/>
</dbReference>
<evidence type="ECO:0000313" key="5">
    <source>
        <dbReference type="Proteomes" id="UP000190285"/>
    </source>
</evidence>
<name>A0A1T5J2Q3_9FIRM</name>
<feature type="short sequence motif" description="DGA/G" evidence="2">
    <location>
        <begin position="219"/>
        <end position="221"/>
    </location>
</feature>
<organism evidence="4 5">
    <name type="scientific">Maledivibacter halophilus</name>
    <dbReference type="NCBI Taxonomy" id="36842"/>
    <lineage>
        <taxon>Bacteria</taxon>
        <taxon>Bacillati</taxon>
        <taxon>Bacillota</taxon>
        <taxon>Clostridia</taxon>
        <taxon>Peptostreptococcales</taxon>
        <taxon>Caminicellaceae</taxon>
        <taxon>Maledivibacter</taxon>
    </lineage>
</organism>
<dbReference type="InterPro" id="IPR016035">
    <property type="entry name" value="Acyl_Trfase/lysoPLipase"/>
</dbReference>
<dbReference type="EMBL" id="FUZT01000002">
    <property type="protein sequence ID" value="SKC45523.1"/>
    <property type="molecule type" value="Genomic_DNA"/>
</dbReference>
<dbReference type="AlphaFoldDB" id="A0A1T5J2Q3"/>
<dbReference type="CDD" id="cd07207">
    <property type="entry name" value="Pat_ExoU_VipD_like"/>
    <property type="match status" value="1"/>
</dbReference>
<dbReference type="OrthoDB" id="9770965at2"/>
<dbReference type="RefSeq" id="WP_079489621.1">
    <property type="nucleotide sequence ID" value="NZ_FUZT01000002.1"/>
</dbReference>
<dbReference type="SUPFAM" id="SSF52151">
    <property type="entry name" value="FabD/lysophospholipase-like"/>
    <property type="match status" value="1"/>
</dbReference>
<proteinExistence type="predicted"/>
<keyword evidence="5" id="KW-1185">Reference proteome</keyword>
<dbReference type="InterPro" id="IPR052580">
    <property type="entry name" value="Lipid_Hydrolase"/>
</dbReference>
<dbReference type="PANTHER" id="PTHR46394:SF1">
    <property type="entry name" value="PNPLA DOMAIN-CONTAINING PROTEIN"/>
    <property type="match status" value="1"/>
</dbReference>
<dbReference type="Pfam" id="PF01734">
    <property type="entry name" value="Patatin"/>
    <property type="match status" value="1"/>
</dbReference>
<feature type="active site" description="Nucleophile" evidence="2">
    <location>
        <position position="43"/>
    </location>
</feature>